<feature type="compositionally biased region" description="Basic residues" evidence="1">
    <location>
        <begin position="76"/>
        <end position="88"/>
    </location>
</feature>
<dbReference type="EMBL" id="JADYXP020000010">
    <property type="protein sequence ID" value="KAL0115831.1"/>
    <property type="molecule type" value="Genomic_DNA"/>
</dbReference>
<protein>
    <submittedName>
        <fullName evidence="2">Uncharacterized protein</fullName>
    </submittedName>
</protein>
<dbReference type="AlphaFoldDB" id="A0AAW2FN68"/>
<sequence length="102" mass="11512">MRTSNPLASHGRASVSLRVEAAIPSWALCLRDRQPPPHESLLRASKRIRVPLSPSDTSPLDRNDITRVNFVSQQNTKKKSINHHKRTAARPPLLFRETSLVE</sequence>
<evidence type="ECO:0000256" key="1">
    <source>
        <dbReference type="SAM" id="MobiDB-lite"/>
    </source>
</evidence>
<comment type="caution">
    <text evidence="2">The sequence shown here is derived from an EMBL/GenBank/DDBJ whole genome shotgun (WGS) entry which is preliminary data.</text>
</comment>
<evidence type="ECO:0000313" key="3">
    <source>
        <dbReference type="Proteomes" id="UP001430953"/>
    </source>
</evidence>
<keyword evidence="3" id="KW-1185">Reference proteome</keyword>
<proteinExistence type="predicted"/>
<organism evidence="2 3">
    <name type="scientific">Cardiocondyla obscurior</name>
    <dbReference type="NCBI Taxonomy" id="286306"/>
    <lineage>
        <taxon>Eukaryota</taxon>
        <taxon>Metazoa</taxon>
        <taxon>Ecdysozoa</taxon>
        <taxon>Arthropoda</taxon>
        <taxon>Hexapoda</taxon>
        <taxon>Insecta</taxon>
        <taxon>Pterygota</taxon>
        <taxon>Neoptera</taxon>
        <taxon>Endopterygota</taxon>
        <taxon>Hymenoptera</taxon>
        <taxon>Apocrita</taxon>
        <taxon>Aculeata</taxon>
        <taxon>Formicoidea</taxon>
        <taxon>Formicidae</taxon>
        <taxon>Myrmicinae</taxon>
        <taxon>Cardiocondyla</taxon>
    </lineage>
</organism>
<name>A0AAW2FN68_9HYME</name>
<reference evidence="2 3" key="1">
    <citation type="submission" date="2023-03" db="EMBL/GenBank/DDBJ databases">
        <title>High recombination rates correlate with genetic variation in Cardiocondyla obscurior ants.</title>
        <authorList>
            <person name="Errbii M."/>
        </authorList>
    </citation>
    <scope>NUCLEOTIDE SEQUENCE [LARGE SCALE GENOMIC DNA]</scope>
    <source>
        <strain evidence="2">Alpha-2009</strain>
        <tissue evidence="2">Whole body</tissue>
    </source>
</reference>
<accession>A0AAW2FN68</accession>
<dbReference type="Proteomes" id="UP001430953">
    <property type="component" value="Unassembled WGS sequence"/>
</dbReference>
<gene>
    <name evidence="2" type="ORF">PUN28_011005</name>
</gene>
<feature type="region of interest" description="Disordered" evidence="1">
    <location>
        <begin position="73"/>
        <end position="102"/>
    </location>
</feature>
<evidence type="ECO:0000313" key="2">
    <source>
        <dbReference type="EMBL" id="KAL0115831.1"/>
    </source>
</evidence>